<accession>A0A2I7KGE7</accession>
<evidence type="ECO:0000313" key="2">
    <source>
        <dbReference type="EMBL" id="AUR01669.1"/>
    </source>
</evidence>
<gene>
    <name evidence="2" type="ORF">PhaeoP88_04357</name>
</gene>
<keyword evidence="2" id="KW-0614">Plasmid</keyword>
<dbReference type="Proteomes" id="UP000236447">
    <property type="component" value="Plasmid pP88_d"/>
</dbReference>
<name>A0A2I7KGE7_9RHOB</name>
<organism evidence="2 3">
    <name type="scientific">Phaeobacter inhibens</name>
    <dbReference type="NCBI Taxonomy" id="221822"/>
    <lineage>
        <taxon>Bacteria</taxon>
        <taxon>Pseudomonadati</taxon>
        <taxon>Pseudomonadota</taxon>
        <taxon>Alphaproteobacteria</taxon>
        <taxon>Rhodobacterales</taxon>
        <taxon>Roseobacteraceae</taxon>
        <taxon>Phaeobacter</taxon>
    </lineage>
</organism>
<evidence type="ECO:0000313" key="3">
    <source>
        <dbReference type="Proteomes" id="UP000236447"/>
    </source>
</evidence>
<proteinExistence type="predicted"/>
<reference evidence="2 3" key="1">
    <citation type="journal article" date="2017" name="Front. Microbiol.">
        <title>Phaeobacter piscinae sp. nov., a species of the Roseobacter group and potential aquaculture probiont.</title>
        <authorList>
            <person name="Sonnenschein E.C."/>
            <person name="Phippen C.B.W."/>
            <person name="Nielsen K.F."/>
            <person name="Mateiu R.V."/>
            <person name="Melchiorsen J."/>
            <person name="Gram L."/>
            <person name="Overmann J."/>
            <person name="Freese H.M."/>
        </authorList>
    </citation>
    <scope>NUCLEOTIDE SEQUENCE [LARGE SCALE GENOMIC DNA]</scope>
    <source>
        <strain evidence="2 3">P88</strain>
        <plasmid evidence="3">pp88_d</plasmid>
    </source>
</reference>
<sequence length="47" mass="5309">MIRGITKQNMIGIDVPKRRWMRIPQREASTGSSEPMLPDWLPSASGL</sequence>
<protein>
    <submittedName>
        <fullName evidence="2">Uncharacterized protein</fullName>
    </submittedName>
</protein>
<geneLocation type="plasmid" evidence="3">
    <name>pp88_d</name>
</geneLocation>
<dbReference type="EMBL" id="CP010729">
    <property type="protein sequence ID" value="AUR01669.1"/>
    <property type="molecule type" value="Genomic_DNA"/>
</dbReference>
<dbReference type="AlphaFoldDB" id="A0A2I7KGE7"/>
<feature type="region of interest" description="Disordered" evidence="1">
    <location>
        <begin position="24"/>
        <end position="47"/>
    </location>
</feature>
<reference evidence="2 3" key="2">
    <citation type="journal article" date="2017" name="Genome Biol. Evol.">
        <title>Trajectories and Drivers of Genome Evolution in Surface-Associated Marine Phaeobacter.</title>
        <authorList>
            <person name="Freese H.M."/>
            <person name="Sikorski J."/>
            <person name="Bunk B."/>
            <person name="Scheuner C."/>
            <person name="Meier-Kolthoff J.P."/>
            <person name="Sproer C."/>
            <person name="Gram L."/>
            <person name="Overmann J."/>
        </authorList>
    </citation>
    <scope>NUCLEOTIDE SEQUENCE [LARGE SCALE GENOMIC DNA]</scope>
    <source>
        <strain evidence="2 3">P88</strain>
        <plasmid evidence="3">pp88_d</plasmid>
    </source>
</reference>
<evidence type="ECO:0000256" key="1">
    <source>
        <dbReference type="SAM" id="MobiDB-lite"/>
    </source>
</evidence>